<gene>
    <name evidence="5" type="ORF">AMOR_24740</name>
</gene>
<protein>
    <recommendedName>
        <fullName evidence="4">Leucine-binding protein domain-containing protein</fullName>
    </recommendedName>
</protein>
<dbReference type="Pfam" id="PF13458">
    <property type="entry name" value="Peripla_BP_6"/>
    <property type="match status" value="2"/>
</dbReference>
<dbReference type="InterPro" id="IPR011990">
    <property type="entry name" value="TPR-like_helical_dom_sf"/>
</dbReference>
<evidence type="ECO:0000313" key="6">
    <source>
        <dbReference type="Proteomes" id="UP001162891"/>
    </source>
</evidence>
<feature type="domain" description="Leucine-binding protein" evidence="4">
    <location>
        <begin position="552"/>
        <end position="677"/>
    </location>
</feature>
<evidence type="ECO:0000256" key="1">
    <source>
        <dbReference type="ARBA" id="ARBA00010062"/>
    </source>
</evidence>
<dbReference type="SUPFAM" id="SSF48452">
    <property type="entry name" value="TPR-like"/>
    <property type="match status" value="1"/>
</dbReference>
<evidence type="ECO:0000256" key="3">
    <source>
        <dbReference type="SAM" id="SignalP"/>
    </source>
</evidence>
<dbReference type="RefSeq" id="WP_248361525.1">
    <property type="nucleotide sequence ID" value="NZ_AP025591.1"/>
</dbReference>
<feature type="signal peptide" evidence="3">
    <location>
        <begin position="1"/>
        <end position="22"/>
    </location>
</feature>
<dbReference type="Gene3D" id="1.25.40.10">
    <property type="entry name" value="Tetratricopeptide repeat domain"/>
    <property type="match status" value="1"/>
</dbReference>
<comment type="similarity">
    <text evidence="1">Belongs to the leucine-binding protein family.</text>
</comment>
<dbReference type="Proteomes" id="UP001162891">
    <property type="component" value="Chromosome"/>
</dbReference>
<keyword evidence="6" id="KW-1185">Reference proteome</keyword>
<dbReference type="Gene3D" id="3.40.50.2300">
    <property type="match status" value="4"/>
</dbReference>
<dbReference type="InterPro" id="IPR028082">
    <property type="entry name" value="Peripla_BP_I"/>
</dbReference>
<dbReference type="InterPro" id="IPR028081">
    <property type="entry name" value="Leu-bd"/>
</dbReference>
<keyword evidence="2 3" id="KW-0732">Signal</keyword>
<dbReference type="InterPro" id="IPR051010">
    <property type="entry name" value="BCAA_transport"/>
</dbReference>
<evidence type="ECO:0000256" key="2">
    <source>
        <dbReference type="ARBA" id="ARBA00022729"/>
    </source>
</evidence>
<feature type="chain" id="PRO_5047204894" description="Leucine-binding protein domain-containing protein" evidence="3">
    <location>
        <begin position="23"/>
        <end position="694"/>
    </location>
</feature>
<proteinExistence type="inferred from homology"/>
<evidence type="ECO:0000259" key="4">
    <source>
        <dbReference type="Pfam" id="PF13458"/>
    </source>
</evidence>
<dbReference type="CDD" id="cd06339">
    <property type="entry name" value="PBP1_YraM_LppC_lipoprotein-like"/>
    <property type="match status" value="1"/>
</dbReference>
<dbReference type="EMBL" id="AP025591">
    <property type="protein sequence ID" value="BDG03478.1"/>
    <property type="molecule type" value="Genomic_DNA"/>
</dbReference>
<dbReference type="PROSITE" id="PS51257">
    <property type="entry name" value="PROKAR_LIPOPROTEIN"/>
    <property type="match status" value="1"/>
</dbReference>
<feature type="domain" description="Leucine-binding protein" evidence="4">
    <location>
        <begin position="275"/>
        <end position="450"/>
    </location>
</feature>
<organism evidence="5 6">
    <name type="scientific">Anaeromyxobacter oryzae</name>
    <dbReference type="NCBI Taxonomy" id="2918170"/>
    <lineage>
        <taxon>Bacteria</taxon>
        <taxon>Pseudomonadati</taxon>
        <taxon>Myxococcota</taxon>
        <taxon>Myxococcia</taxon>
        <taxon>Myxococcales</taxon>
        <taxon>Cystobacterineae</taxon>
        <taxon>Anaeromyxobacteraceae</taxon>
        <taxon>Anaeromyxobacter</taxon>
    </lineage>
</organism>
<evidence type="ECO:0000313" key="5">
    <source>
        <dbReference type="EMBL" id="BDG03478.1"/>
    </source>
</evidence>
<reference evidence="6" key="1">
    <citation type="journal article" date="2022" name="Int. J. Syst. Evol. Microbiol.">
        <title>Anaeromyxobacter oryzae sp. nov., Anaeromyxobacter diazotrophicus sp. nov. and Anaeromyxobacter paludicola sp. nov., isolated from paddy soils.</title>
        <authorList>
            <person name="Itoh H."/>
            <person name="Xu Z."/>
            <person name="Mise K."/>
            <person name="Masuda Y."/>
            <person name="Ushijima N."/>
            <person name="Hayakawa C."/>
            <person name="Shiratori Y."/>
            <person name="Senoo K."/>
        </authorList>
    </citation>
    <scope>NUCLEOTIDE SEQUENCE [LARGE SCALE GENOMIC DNA]</scope>
    <source>
        <strain evidence="6">Red232</strain>
    </source>
</reference>
<name>A0ABN6MVD7_9BACT</name>
<dbReference type="SUPFAM" id="SSF53822">
    <property type="entry name" value="Periplasmic binding protein-like I"/>
    <property type="match status" value="1"/>
</dbReference>
<sequence>MRVRRMLAAALLLMLAACPNRVIVVNGQEMPVTQANDVARQDLEAVRAEARALAPEPAAEKLLAFASRYRGVPVAAEALHEAGDLLLAAHRPDRAAQTLGTLLTEYPLYPRANEAKYSLALADIGMGRARDGLSTIDSLYTHLPDEKKLQAAAQAAAAAEAAGAIPETVRWMNEVAARSSGDARTQALARAADAVDRLPFVDVAKLRESLPPDAPVQQALAMKLARIQLHLRDYPRAEELAREVFSRWPDGPYAKDAQAIVQRISRLTFVRPNVIGLAVPLSGNYKRWGEAILQGVGVALEGTPGLRLAVRDTRGEPDGAAAALEALALEEGAVVVLGGVTNAEAERAAATAEELQLPFVSLSKQEGLTDAGPNVFQNMLTASAQARALVELAMGRRGMKRFAIMYPQIPYGVELANAFWDEVEARGGEVRAAETYAADRTTFTPLVKDMVGKLYLDERTDFKDTVKEIAQKEKDPFRRRKAIEKARERLDPVTDFDAIFIPDFTKNVRLITPALAVEDVVTQTCLPEEVAKIRKTTGRPDLKPVQLLGGNGWGADPSLFDTVTGQGMRYVRCAIFVDGFFAGSSRPATKAFVEAFEKKYRGPNGEPQVPTILEASAHDAARMARDLIVDRKVQTRAAFRDGLASVKGFKGATGDITMGPKRTPEKELFFLTVDKDGLRELTKDELAGFGAGGP</sequence>
<dbReference type="PANTHER" id="PTHR30483">
    <property type="entry name" value="LEUCINE-SPECIFIC-BINDING PROTEIN"/>
    <property type="match status" value="1"/>
</dbReference>
<dbReference type="PANTHER" id="PTHR30483:SF6">
    <property type="entry name" value="PERIPLASMIC BINDING PROTEIN OF ABC TRANSPORTER FOR NATURAL AMINO ACIDS"/>
    <property type="match status" value="1"/>
</dbReference>
<accession>A0ABN6MVD7</accession>